<reference evidence="1 2" key="1">
    <citation type="submission" date="2015-01" db="EMBL/GenBank/DDBJ databases">
        <title>Genome Assembly of Bacillus badius MTCC 1458.</title>
        <authorList>
            <person name="Verma A."/>
            <person name="Khatri I."/>
            <person name="Mual P."/>
            <person name="Subramanian S."/>
            <person name="Krishnamurthi S."/>
        </authorList>
    </citation>
    <scope>NUCLEOTIDE SEQUENCE [LARGE SCALE GENOMIC DNA]</scope>
    <source>
        <strain evidence="1 2">MTCC 1458</strain>
    </source>
</reference>
<evidence type="ECO:0000313" key="2">
    <source>
        <dbReference type="Proteomes" id="UP000031982"/>
    </source>
</evidence>
<dbReference type="EMBL" id="JXLP01000003">
    <property type="protein sequence ID" value="KIL79331.1"/>
    <property type="molecule type" value="Genomic_DNA"/>
</dbReference>
<accession>A0ABR5AX57</accession>
<evidence type="ECO:0000313" key="1">
    <source>
        <dbReference type="EMBL" id="KIL79331.1"/>
    </source>
</evidence>
<organism evidence="1 2">
    <name type="scientific">Bacillus badius</name>
    <dbReference type="NCBI Taxonomy" id="1455"/>
    <lineage>
        <taxon>Bacteria</taxon>
        <taxon>Bacillati</taxon>
        <taxon>Bacillota</taxon>
        <taxon>Bacilli</taxon>
        <taxon>Bacillales</taxon>
        <taxon>Bacillaceae</taxon>
        <taxon>Pseudobacillus</taxon>
    </lineage>
</organism>
<dbReference type="Proteomes" id="UP000031982">
    <property type="component" value="Unassembled WGS sequence"/>
</dbReference>
<sequence length="38" mass="4370">MSLAMFNQPSDCHSFCCIDAEEMLRAFSRLTGTERKNE</sequence>
<protein>
    <submittedName>
        <fullName evidence="1">Uncharacterized protein</fullName>
    </submittedName>
</protein>
<gene>
    <name evidence="1" type="ORF">SD77_3197</name>
</gene>
<name>A0ABR5AX57_BACBA</name>
<proteinExistence type="predicted"/>
<keyword evidence="2" id="KW-1185">Reference proteome</keyword>
<comment type="caution">
    <text evidence="1">The sequence shown here is derived from an EMBL/GenBank/DDBJ whole genome shotgun (WGS) entry which is preliminary data.</text>
</comment>